<keyword evidence="4 5" id="KW-0472">Membrane</keyword>
<dbReference type="KEGG" id="fau:Fraau_0484"/>
<keyword evidence="3 5" id="KW-1133">Transmembrane helix</keyword>
<feature type="transmembrane region" description="Helical" evidence="5">
    <location>
        <begin position="83"/>
        <end position="105"/>
    </location>
</feature>
<name>H8L4D8_FRAAD</name>
<evidence type="ECO:0000256" key="3">
    <source>
        <dbReference type="ARBA" id="ARBA00022989"/>
    </source>
</evidence>
<feature type="transmembrane region" description="Helical" evidence="5">
    <location>
        <begin position="201"/>
        <end position="217"/>
    </location>
</feature>
<feature type="transmembrane region" description="Helical" evidence="5">
    <location>
        <begin position="177"/>
        <end position="195"/>
    </location>
</feature>
<dbReference type="AlphaFoldDB" id="H8L4D8"/>
<dbReference type="eggNOG" id="COG3307">
    <property type="taxonomic scope" value="Bacteria"/>
</dbReference>
<feature type="transmembrane region" description="Helical" evidence="5">
    <location>
        <begin position="112"/>
        <end position="130"/>
    </location>
</feature>
<sequence length="419" mass="45302">MLSSTLRAALRSPLLPCWLIPALLPWGRSAEIGTLLCAAGAVWLWRRRPAQAEPAARLWLGLCGAYLLAAVLSVPLSLHPGRTALVCLGLLRYLPLGLYIGWVLATVGRLHALYTATALLVLVWCLDAWLQMACGWSLGGAAEADRITGIFGAGNLKLGPVLAALAPFVLWLGQRVWGWRGMLAGWLLVAGPVVLSGARSAWIVLALVGLLFCWRAVRSWRHMASVLILAGGLAAVFAAVGWQVSPRFHARAERSLQLLDGSRQGLDTALTGRVEIWSTAARMVAAHPWTGVGVREFRHAYPAYAAADDRFVGIERCGPGQGACHPHQWMLEVLTETGLLGALCWLAAVALAWRCWRQRPPPRRGLAFPATVAVVAVWFPGNTHLAFYSAWWGLLSAWLLAVWCASLYVTGPGDDDGDV</sequence>
<evidence type="ECO:0000256" key="5">
    <source>
        <dbReference type="SAM" id="Phobius"/>
    </source>
</evidence>
<dbReference type="InterPro" id="IPR051533">
    <property type="entry name" value="WaaL-like"/>
</dbReference>
<dbReference type="GO" id="GO:0016020">
    <property type="term" value="C:membrane"/>
    <property type="evidence" value="ECO:0007669"/>
    <property type="project" value="UniProtKB-SubCell"/>
</dbReference>
<dbReference type="STRING" id="767434.Fraau_0484"/>
<accession>H8L4D8</accession>
<dbReference type="PANTHER" id="PTHR37422">
    <property type="entry name" value="TEICHURONIC ACID BIOSYNTHESIS PROTEIN TUAE"/>
    <property type="match status" value="1"/>
</dbReference>
<keyword evidence="2 5" id="KW-0812">Transmembrane</keyword>
<dbReference type="Pfam" id="PF04932">
    <property type="entry name" value="Wzy_C"/>
    <property type="match status" value="1"/>
</dbReference>
<feature type="transmembrane region" description="Helical" evidence="5">
    <location>
        <begin position="26"/>
        <end position="46"/>
    </location>
</feature>
<feature type="transmembrane region" description="Helical" evidence="5">
    <location>
        <begin position="365"/>
        <end position="381"/>
    </location>
</feature>
<feature type="transmembrane region" description="Helical" evidence="5">
    <location>
        <begin position="58"/>
        <end position="77"/>
    </location>
</feature>
<dbReference type="PANTHER" id="PTHR37422:SF21">
    <property type="entry name" value="EXOQ-LIKE PROTEIN"/>
    <property type="match status" value="1"/>
</dbReference>
<keyword evidence="8" id="KW-1185">Reference proteome</keyword>
<dbReference type="HOGENOM" id="CLU_599737_0_0_6"/>
<proteinExistence type="predicted"/>
<evidence type="ECO:0000313" key="7">
    <source>
        <dbReference type="EMBL" id="AFC84971.1"/>
    </source>
</evidence>
<dbReference type="EMBL" id="CP003350">
    <property type="protein sequence ID" value="AFC84971.1"/>
    <property type="molecule type" value="Genomic_DNA"/>
</dbReference>
<organism evidence="7 8">
    <name type="scientific">Frateuria aurantia (strain ATCC 33424 / DSM 6220 / KCTC 2777 / LMG 1558 / NBRC 3245 / NCIMB 13370)</name>
    <name type="common">Acetobacter aurantius</name>
    <dbReference type="NCBI Taxonomy" id="767434"/>
    <lineage>
        <taxon>Bacteria</taxon>
        <taxon>Pseudomonadati</taxon>
        <taxon>Pseudomonadota</taxon>
        <taxon>Gammaproteobacteria</taxon>
        <taxon>Lysobacterales</taxon>
        <taxon>Rhodanobacteraceae</taxon>
        <taxon>Frateuria</taxon>
    </lineage>
</organism>
<feature type="transmembrane region" description="Helical" evidence="5">
    <location>
        <begin position="150"/>
        <end position="170"/>
    </location>
</feature>
<evidence type="ECO:0000259" key="6">
    <source>
        <dbReference type="Pfam" id="PF04932"/>
    </source>
</evidence>
<feature type="transmembrane region" description="Helical" evidence="5">
    <location>
        <begin position="387"/>
        <end position="409"/>
    </location>
</feature>
<feature type="domain" description="O-antigen ligase-related" evidence="6">
    <location>
        <begin position="187"/>
        <end position="346"/>
    </location>
</feature>
<comment type="subcellular location">
    <subcellularLocation>
        <location evidence="1">Membrane</location>
        <topology evidence="1">Multi-pass membrane protein</topology>
    </subcellularLocation>
</comment>
<evidence type="ECO:0000256" key="2">
    <source>
        <dbReference type="ARBA" id="ARBA00022692"/>
    </source>
</evidence>
<dbReference type="Proteomes" id="UP000005234">
    <property type="component" value="Chromosome"/>
</dbReference>
<dbReference type="RefSeq" id="WP_014401977.1">
    <property type="nucleotide sequence ID" value="NC_017033.1"/>
</dbReference>
<evidence type="ECO:0000256" key="1">
    <source>
        <dbReference type="ARBA" id="ARBA00004141"/>
    </source>
</evidence>
<feature type="transmembrane region" description="Helical" evidence="5">
    <location>
        <begin position="337"/>
        <end position="353"/>
    </location>
</feature>
<feature type="transmembrane region" description="Helical" evidence="5">
    <location>
        <begin position="224"/>
        <end position="244"/>
    </location>
</feature>
<gene>
    <name evidence="7" type="ordered locus">Fraau_0484</name>
</gene>
<evidence type="ECO:0000313" key="8">
    <source>
        <dbReference type="Proteomes" id="UP000005234"/>
    </source>
</evidence>
<keyword evidence="7" id="KW-0436">Ligase</keyword>
<evidence type="ECO:0000256" key="4">
    <source>
        <dbReference type="ARBA" id="ARBA00023136"/>
    </source>
</evidence>
<dbReference type="GO" id="GO:0016874">
    <property type="term" value="F:ligase activity"/>
    <property type="evidence" value="ECO:0007669"/>
    <property type="project" value="UniProtKB-KW"/>
</dbReference>
<dbReference type="InterPro" id="IPR007016">
    <property type="entry name" value="O-antigen_ligase-rel_domated"/>
</dbReference>
<protein>
    <submittedName>
        <fullName evidence="7">Lipid A core-O-antigen ligase-like enyme</fullName>
    </submittedName>
</protein>
<reference evidence="7" key="1">
    <citation type="submission" date="2012-02" db="EMBL/GenBank/DDBJ databases">
        <title>The complete genome of Frateuria aurantia DSM 6220.</title>
        <authorList>
            <consortium name="US DOE Joint Genome Institute (JGI-PGF)"/>
            <person name="Lucas S."/>
            <person name="Copeland A."/>
            <person name="Lapidus A."/>
            <person name="Glavina del Rio T."/>
            <person name="Dalin E."/>
            <person name="Tice H."/>
            <person name="Bruce D."/>
            <person name="Goodwin L."/>
            <person name="Pitluck S."/>
            <person name="Peters L."/>
            <person name="Ovchinnikova G."/>
            <person name="Teshima H."/>
            <person name="Kyrpides N."/>
            <person name="Mavromatis K."/>
            <person name="Ivanova N."/>
            <person name="Brettin T."/>
            <person name="Detter J.C."/>
            <person name="Han C."/>
            <person name="Larimer F."/>
            <person name="Land M."/>
            <person name="Hauser L."/>
            <person name="Markowitz V."/>
            <person name="Cheng J.-F."/>
            <person name="Hugenholtz P."/>
            <person name="Woyke T."/>
            <person name="Wu D."/>
            <person name="Brambilla E."/>
            <person name="Klenk H.-P."/>
            <person name="Eisen J.A."/>
        </authorList>
    </citation>
    <scope>NUCLEOTIDE SEQUENCE</scope>
    <source>
        <strain evidence="7">DSM 6220</strain>
    </source>
</reference>